<proteinExistence type="inferred from homology"/>
<dbReference type="KEGG" id="rpm:RSPPHO_02907"/>
<dbReference type="PATRIC" id="fig|1150469.3.peg.3280"/>
<dbReference type="Gene3D" id="3.90.220.20">
    <property type="entry name" value="DNA methylase specificity domains"/>
    <property type="match status" value="2"/>
</dbReference>
<dbReference type="InterPro" id="IPR044946">
    <property type="entry name" value="Restrct_endonuc_typeI_TRD_sf"/>
</dbReference>
<dbReference type="InterPro" id="IPR000055">
    <property type="entry name" value="Restrct_endonuc_typeI_TRD"/>
</dbReference>
<dbReference type="Proteomes" id="UP000033220">
    <property type="component" value="Chromosome DSM 122"/>
</dbReference>
<evidence type="ECO:0000313" key="5">
    <source>
        <dbReference type="EMBL" id="CCG09533.1"/>
    </source>
</evidence>
<keyword evidence="2" id="KW-0680">Restriction system</keyword>
<dbReference type="GO" id="GO:0009307">
    <property type="term" value="P:DNA restriction-modification system"/>
    <property type="evidence" value="ECO:0007669"/>
    <property type="project" value="UniProtKB-KW"/>
</dbReference>
<evidence type="ECO:0000313" key="6">
    <source>
        <dbReference type="Proteomes" id="UP000033220"/>
    </source>
</evidence>
<evidence type="ECO:0000256" key="1">
    <source>
        <dbReference type="ARBA" id="ARBA00010923"/>
    </source>
</evidence>
<dbReference type="PANTHER" id="PTHR30408">
    <property type="entry name" value="TYPE-1 RESTRICTION ENZYME ECOKI SPECIFICITY PROTEIN"/>
    <property type="match status" value="1"/>
</dbReference>
<evidence type="ECO:0000259" key="4">
    <source>
        <dbReference type="Pfam" id="PF01420"/>
    </source>
</evidence>
<dbReference type="AlphaFoldDB" id="H6SPK8"/>
<dbReference type="GO" id="GO:0009035">
    <property type="term" value="F:type I site-specific deoxyribonuclease activity"/>
    <property type="evidence" value="ECO:0007669"/>
    <property type="project" value="UniProtKB-EC"/>
</dbReference>
<feature type="domain" description="Type I restriction modification DNA specificity" evidence="4">
    <location>
        <begin position="4"/>
        <end position="63"/>
    </location>
</feature>
<dbReference type="HOGENOM" id="CLU_021095_10_0_5"/>
<keyword evidence="5" id="KW-0378">Hydrolase</keyword>
<accession>H6SPK8</accession>
<dbReference type="CDD" id="cd17253">
    <property type="entry name" value="RMtype1_S_Eco933I-TRD2-CR2_like"/>
    <property type="match status" value="1"/>
</dbReference>
<dbReference type="InterPro" id="IPR052021">
    <property type="entry name" value="Type-I_RS_S_subunit"/>
</dbReference>
<organism evidence="5 6">
    <name type="scientific">Pararhodospirillum photometricum DSM 122</name>
    <dbReference type="NCBI Taxonomy" id="1150469"/>
    <lineage>
        <taxon>Bacteria</taxon>
        <taxon>Pseudomonadati</taxon>
        <taxon>Pseudomonadota</taxon>
        <taxon>Alphaproteobacteria</taxon>
        <taxon>Rhodospirillales</taxon>
        <taxon>Rhodospirillaceae</taxon>
        <taxon>Pararhodospirillum</taxon>
    </lineage>
</organism>
<evidence type="ECO:0000256" key="2">
    <source>
        <dbReference type="ARBA" id="ARBA00022747"/>
    </source>
</evidence>
<protein>
    <submittedName>
        <fullName evidence="5">Type I restriction-modification system, S subunit</fullName>
        <ecNumber evidence="5">3.1.21.3</ecNumber>
    </submittedName>
</protein>
<comment type="similarity">
    <text evidence="1">Belongs to the type-I restriction system S methylase family.</text>
</comment>
<keyword evidence="6" id="KW-1185">Reference proteome</keyword>
<dbReference type="SUPFAM" id="SSF116734">
    <property type="entry name" value="DNA methylase specificity domain"/>
    <property type="match status" value="2"/>
</dbReference>
<evidence type="ECO:0000256" key="3">
    <source>
        <dbReference type="ARBA" id="ARBA00023125"/>
    </source>
</evidence>
<dbReference type="PANTHER" id="PTHR30408:SF12">
    <property type="entry name" value="TYPE I RESTRICTION ENZYME MJAVIII SPECIFICITY SUBUNIT"/>
    <property type="match status" value="1"/>
</dbReference>
<name>H6SPK8_PARPM</name>
<dbReference type="STRING" id="1150469.RSPPHO_02907"/>
<dbReference type="EC" id="3.1.21.3" evidence="5"/>
<reference evidence="5 6" key="1">
    <citation type="submission" date="2012-02" db="EMBL/GenBank/DDBJ databases">
        <title>Shotgun genome sequence of Phaeospirillum photometricum DSM 122.</title>
        <authorList>
            <person name="Duquesne K."/>
            <person name="Sturgis J."/>
        </authorList>
    </citation>
    <scope>NUCLEOTIDE SEQUENCE [LARGE SCALE GENOMIC DNA]</scope>
    <source>
        <strain evidence="6">DSM122</strain>
    </source>
</reference>
<gene>
    <name evidence="5" type="primary">hsdS</name>
    <name evidence="5" type="ORF">RSPPHO_02907</name>
</gene>
<feature type="domain" description="Type I restriction modification DNA specificity" evidence="4">
    <location>
        <begin position="98"/>
        <end position="269"/>
    </location>
</feature>
<keyword evidence="3" id="KW-0238">DNA-binding</keyword>
<dbReference type="GO" id="GO:0003677">
    <property type="term" value="F:DNA binding"/>
    <property type="evidence" value="ECO:0007669"/>
    <property type="project" value="UniProtKB-KW"/>
</dbReference>
<dbReference type="Pfam" id="PF01420">
    <property type="entry name" value="Methylase_S"/>
    <property type="match status" value="2"/>
</dbReference>
<dbReference type="REBASE" id="46667">
    <property type="entry name" value="S.Rph122ORF2902P"/>
</dbReference>
<sequence>MMAVIPREGVLLPEFLLYLFSRKNLSDFASDSNPPSIRKTEVEEWEISIPPLDEQRRIVDILNHAASIRRLREEARAKAREIIPALFVEMFGDPATNPKGWPETNVGEVADVQGGLQLTKKRDALLLEMPYLRVANVHRNLLVLDEIKTIRVTEVEKERVKLHGGDLLIVEGHGNPEEIGRVAVWDGSIPECLHQNHLIRARCREGISLPKFLSAFLNSQTGRQQLLRQGKTTSGLNTISTSNVKRACILLPPIALQQEFAERVAEVEGILSLNDRAATAAEQTAQSLLAQAFGQAA</sequence>
<dbReference type="eggNOG" id="COG0732">
    <property type="taxonomic scope" value="Bacteria"/>
</dbReference>
<dbReference type="EMBL" id="HE663493">
    <property type="protein sequence ID" value="CCG09533.1"/>
    <property type="molecule type" value="Genomic_DNA"/>
</dbReference>